<dbReference type="EMBL" id="CM047738">
    <property type="protein sequence ID" value="KAJ0044805.1"/>
    <property type="molecule type" value="Genomic_DNA"/>
</dbReference>
<accession>A0ACC0Z0U7</accession>
<comment type="caution">
    <text evidence="1">The sequence shown here is derived from an EMBL/GenBank/DDBJ whole genome shotgun (WGS) entry which is preliminary data.</text>
</comment>
<dbReference type="Proteomes" id="UP001163603">
    <property type="component" value="Chromosome 3"/>
</dbReference>
<gene>
    <name evidence="1" type="ORF">Pint_05967</name>
</gene>
<name>A0ACC0Z0U7_9ROSI</name>
<organism evidence="1 2">
    <name type="scientific">Pistacia integerrima</name>
    <dbReference type="NCBI Taxonomy" id="434235"/>
    <lineage>
        <taxon>Eukaryota</taxon>
        <taxon>Viridiplantae</taxon>
        <taxon>Streptophyta</taxon>
        <taxon>Embryophyta</taxon>
        <taxon>Tracheophyta</taxon>
        <taxon>Spermatophyta</taxon>
        <taxon>Magnoliopsida</taxon>
        <taxon>eudicotyledons</taxon>
        <taxon>Gunneridae</taxon>
        <taxon>Pentapetalae</taxon>
        <taxon>rosids</taxon>
        <taxon>malvids</taxon>
        <taxon>Sapindales</taxon>
        <taxon>Anacardiaceae</taxon>
        <taxon>Pistacia</taxon>
    </lineage>
</organism>
<reference evidence="2" key="1">
    <citation type="journal article" date="2023" name="G3 (Bethesda)">
        <title>Genome assembly and association tests identify interacting loci associated with vigor, precocity, and sex in interspecific pistachio rootstocks.</title>
        <authorList>
            <person name="Palmer W."/>
            <person name="Jacygrad E."/>
            <person name="Sagayaradj S."/>
            <person name="Cavanaugh K."/>
            <person name="Han R."/>
            <person name="Bertier L."/>
            <person name="Beede B."/>
            <person name="Kafkas S."/>
            <person name="Golino D."/>
            <person name="Preece J."/>
            <person name="Michelmore R."/>
        </authorList>
    </citation>
    <scope>NUCLEOTIDE SEQUENCE [LARGE SCALE GENOMIC DNA]</scope>
</reference>
<sequence>MVNNKGKSIAVGRETYGKRKRKGAVRGAADLGDNSRRSQRKNPGVLQFFEDAAAVDDDDDEESDSCDDDDAGFNDEDFMQEEVAAQLKVNNEQGKSFNLPFFPKEEVIDEVEFDKLMEERYKDGSNFVSYVGDDYESKRMVDSNYHMAYHKDPIIWKVKCMVGRERHSAFCLMQKFVDLQSFGTKLQIISAFSIDHIKGFIYIEADKQADVNEACKGLSGIYTSRMAPVPQNEVSHLFSTRIKYNEVSVGTWAYVKSGKYKGDLAQVVAVNNARKRATVKLIPRIDLQALAAKFGGGVSLKKNATAAPRLISSSELDEFRPLIQYRRDRETGQAFEILDGMMLKDGYLYKRVSIDSLNCWGVVPSEEELLKFMPSDRNESVDLEWLSQLYGEQKKKRTVPMDKGGSKGECSSGSSLGNSFELFELVCFGRKDFGLIVSMEKDDQYKILKEGPEGPAVVPVERRMLKTGPFDMKFTALDQHMKIISVNDTVRVLEGPTKMCWLLTTFMALCRIGKVLLGKSTEGSYFYMMRMKLKMVVISAPNHNFARKSRFLLMHVMERVVDQVLLDFEELVSSPKSPLSPKKPWQAKEFNVKRGDKDGMFSVGQTLRIRVGPLKGYLCRVLAIRYSEITVKLDSQQKVLTVKGEHLAEVRGKSFATSTSDDPGSGSFKPFDLLGTEGSSGGWMNGAGTSAEGDRWNAGGSSGERSSWPSFPASGTMIQEEDSAWECKATANQNSSWGAAVADGKNEDCWNKGAVEVIGSDSGASGSWGKSVVPSGDPTSSLHASHDNWDNAKGPADHSKDASSEWGKNNDANGNQDNCKKSDPWDKGMNTVGNSNGWGAVTAEKNQLDSWGKGKDMVEDGGTSGKQDVGSLWSKQDGGSSWSKQADKQHSKQDEGSSWGNQDGGSSWNKEDQHSKQAGGSSWGNQDGESSWGKQDGGSSRGKQDGGSSWGKQDGGSSRAKQDGGSSWGKHDGGSSWGKQDGESSWGKQDGGSSQAKQDGGSLWGKQDGGSSRGKQDGGSSWDGESSWGKQDGGVLHGASKMEDPSWGKQDDQGKSWEKPQGFDGGRGSGGRWGRGGGRGGRDQSGTGRSFGRGQSSGWEKEGPGNNWASNGDAGSRASFDDHGTDWKSGTSQASGNPSNRDNKSSDWSASLKTSQDKSCGWNKESAADKVNEHKDQGDGCNNRKTSDGGSATGQSAGLKEVNDSSRDQDSKWGKNSNWNSGSSDAGRYQDSNWGKKSNWISGSSDAGGNQDSNWGKKSSWNSGSGDAGGNQDSTWGKKSSWNLGSGDANQDSTGDKKGIWSSGGNANQDSSWGQKRKWNSGSDDANQNSNWGNKGSWNSGSSDANQETSWGQKGNWSSRSGDANQESNWGKKSEWNSGNEDQTGGGSWRDGSDGGSFRGRGGSDRGGFGGRGRSDRGGFGGRGRGDRGSFGGRGDRGGFGGRGDRGGFGGRGGRGGFGGRDGSDRGGFGGRGRGRRDQGGSWNNNDSGSWNQDGDKGQWKSWNSGSGGSSSLAGGWNKGGDTTNETGGKSQGNNWKPSDTSGGSQWSGWKDSDTTKEVKGTDDQGGSGWNKGSGGNTQAGSWSNQGSGWNSGTGSRNAGGDGDQPKSWNQSNDADGQSSSWGQSKDKGEASGGGSSWGKGSDGSGSGKGGW</sequence>
<proteinExistence type="predicted"/>
<protein>
    <submittedName>
        <fullName evidence="1">Uncharacterized protein</fullName>
    </submittedName>
</protein>
<keyword evidence="2" id="KW-1185">Reference proteome</keyword>
<evidence type="ECO:0000313" key="1">
    <source>
        <dbReference type="EMBL" id="KAJ0044805.1"/>
    </source>
</evidence>
<evidence type="ECO:0000313" key="2">
    <source>
        <dbReference type="Proteomes" id="UP001163603"/>
    </source>
</evidence>